<dbReference type="EMBL" id="BMZH01000014">
    <property type="protein sequence ID" value="GHB02317.1"/>
    <property type="molecule type" value="Genomic_DNA"/>
</dbReference>
<proteinExistence type="predicted"/>
<name>A0A8J3CS78_9PROT</name>
<reference evidence="2" key="1">
    <citation type="journal article" date="2014" name="Int. J. Syst. Evol. Microbiol.">
        <title>Complete genome sequence of Corynebacterium casei LMG S-19264T (=DSM 44701T), isolated from a smear-ripened cheese.</title>
        <authorList>
            <consortium name="US DOE Joint Genome Institute (JGI-PGF)"/>
            <person name="Walter F."/>
            <person name="Albersmeier A."/>
            <person name="Kalinowski J."/>
            <person name="Ruckert C."/>
        </authorList>
    </citation>
    <scope>NUCLEOTIDE SEQUENCE</scope>
    <source>
        <strain evidence="2">KCTC 32513</strain>
    </source>
</reference>
<feature type="transmembrane region" description="Helical" evidence="1">
    <location>
        <begin position="6"/>
        <end position="29"/>
    </location>
</feature>
<dbReference type="RefSeq" id="WP_189499211.1">
    <property type="nucleotide sequence ID" value="NZ_BMZH01000014.1"/>
</dbReference>
<protein>
    <recommendedName>
        <fullName evidence="4">DUF3325 domain-containing protein</fullName>
    </recommendedName>
</protein>
<sequence length="115" mass="12010">MADLALYISGGLTLLVAITHGWLGAVKIVEPVQAAPAAKRILHAIMFLSAVYWFAAGGLLLATPTLFAGDVRHWVVIGCALMLGSGGIGNIWAMRGRHFGGYALLVISALAVLGR</sequence>
<keyword evidence="1" id="KW-0812">Transmembrane</keyword>
<feature type="transmembrane region" description="Helical" evidence="1">
    <location>
        <begin position="41"/>
        <end position="62"/>
    </location>
</feature>
<keyword evidence="1" id="KW-0472">Membrane</keyword>
<evidence type="ECO:0000313" key="2">
    <source>
        <dbReference type="EMBL" id="GHB02317.1"/>
    </source>
</evidence>
<accession>A0A8J3CS78</accession>
<organism evidence="2 3">
    <name type="scientific">Algimonas arctica</name>
    <dbReference type="NCBI Taxonomy" id="1479486"/>
    <lineage>
        <taxon>Bacteria</taxon>
        <taxon>Pseudomonadati</taxon>
        <taxon>Pseudomonadota</taxon>
        <taxon>Alphaproteobacteria</taxon>
        <taxon>Maricaulales</taxon>
        <taxon>Robiginitomaculaceae</taxon>
        <taxon>Algimonas</taxon>
    </lineage>
</organism>
<evidence type="ECO:0000313" key="3">
    <source>
        <dbReference type="Proteomes" id="UP000634004"/>
    </source>
</evidence>
<evidence type="ECO:0000256" key="1">
    <source>
        <dbReference type="SAM" id="Phobius"/>
    </source>
</evidence>
<reference evidence="2" key="2">
    <citation type="submission" date="2020-09" db="EMBL/GenBank/DDBJ databases">
        <authorList>
            <person name="Sun Q."/>
            <person name="Kim S."/>
        </authorList>
    </citation>
    <scope>NUCLEOTIDE SEQUENCE</scope>
    <source>
        <strain evidence="2">KCTC 32513</strain>
    </source>
</reference>
<gene>
    <name evidence="2" type="ORF">GCM10009069_26300</name>
</gene>
<feature type="transmembrane region" description="Helical" evidence="1">
    <location>
        <begin position="74"/>
        <end position="92"/>
    </location>
</feature>
<evidence type="ECO:0008006" key="4">
    <source>
        <dbReference type="Google" id="ProtNLM"/>
    </source>
</evidence>
<keyword evidence="1" id="KW-1133">Transmembrane helix</keyword>
<dbReference type="AlphaFoldDB" id="A0A8J3CS78"/>
<comment type="caution">
    <text evidence="2">The sequence shown here is derived from an EMBL/GenBank/DDBJ whole genome shotgun (WGS) entry which is preliminary data.</text>
</comment>
<dbReference type="Proteomes" id="UP000634004">
    <property type="component" value="Unassembled WGS sequence"/>
</dbReference>
<keyword evidence="3" id="KW-1185">Reference proteome</keyword>